<evidence type="ECO:0000256" key="1">
    <source>
        <dbReference type="SAM" id="MobiDB-lite"/>
    </source>
</evidence>
<evidence type="ECO:0000313" key="3">
    <source>
        <dbReference type="Proteomes" id="UP000314294"/>
    </source>
</evidence>
<feature type="region of interest" description="Disordered" evidence="1">
    <location>
        <begin position="28"/>
        <end position="59"/>
    </location>
</feature>
<sequence>MWCTCSWNCPLSPQQVHLSSNIHMHMSLRKDSYGDRKESQSDKRGQPAAEGLRRTQSLL</sequence>
<protein>
    <submittedName>
        <fullName evidence="2">Uncharacterized protein</fullName>
    </submittedName>
</protein>
<dbReference type="Proteomes" id="UP000314294">
    <property type="component" value="Unassembled WGS sequence"/>
</dbReference>
<organism evidence="2 3">
    <name type="scientific">Liparis tanakae</name>
    <name type="common">Tanaka's snailfish</name>
    <dbReference type="NCBI Taxonomy" id="230148"/>
    <lineage>
        <taxon>Eukaryota</taxon>
        <taxon>Metazoa</taxon>
        <taxon>Chordata</taxon>
        <taxon>Craniata</taxon>
        <taxon>Vertebrata</taxon>
        <taxon>Euteleostomi</taxon>
        <taxon>Actinopterygii</taxon>
        <taxon>Neopterygii</taxon>
        <taxon>Teleostei</taxon>
        <taxon>Neoteleostei</taxon>
        <taxon>Acanthomorphata</taxon>
        <taxon>Eupercaria</taxon>
        <taxon>Perciformes</taxon>
        <taxon>Cottioidei</taxon>
        <taxon>Cottales</taxon>
        <taxon>Liparidae</taxon>
        <taxon>Liparis</taxon>
    </lineage>
</organism>
<name>A0A4Z2HPE4_9TELE</name>
<keyword evidence="3" id="KW-1185">Reference proteome</keyword>
<accession>A0A4Z2HPE4</accession>
<evidence type="ECO:0000313" key="2">
    <source>
        <dbReference type="EMBL" id="TNN67647.1"/>
    </source>
</evidence>
<dbReference type="EMBL" id="SRLO01000200">
    <property type="protein sequence ID" value="TNN67647.1"/>
    <property type="molecule type" value="Genomic_DNA"/>
</dbReference>
<gene>
    <name evidence="2" type="ORF">EYF80_022111</name>
</gene>
<dbReference type="AlphaFoldDB" id="A0A4Z2HPE4"/>
<proteinExistence type="predicted"/>
<feature type="compositionally biased region" description="Basic and acidic residues" evidence="1">
    <location>
        <begin position="28"/>
        <end position="45"/>
    </location>
</feature>
<comment type="caution">
    <text evidence="2">The sequence shown here is derived from an EMBL/GenBank/DDBJ whole genome shotgun (WGS) entry which is preliminary data.</text>
</comment>
<reference evidence="2 3" key="1">
    <citation type="submission" date="2019-03" db="EMBL/GenBank/DDBJ databases">
        <title>First draft genome of Liparis tanakae, snailfish: a comprehensive survey of snailfish specific genes.</title>
        <authorList>
            <person name="Kim W."/>
            <person name="Song I."/>
            <person name="Jeong J.-H."/>
            <person name="Kim D."/>
            <person name="Kim S."/>
            <person name="Ryu S."/>
            <person name="Song J.Y."/>
            <person name="Lee S.K."/>
        </authorList>
    </citation>
    <scope>NUCLEOTIDE SEQUENCE [LARGE SCALE GENOMIC DNA]</scope>
    <source>
        <tissue evidence="2">Muscle</tissue>
    </source>
</reference>